<proteinExistence type="predicted"/>
<organism evidence="1 2">
    <name type="scientific">Rubroshorea leprosula</name>
    <dbReference type="NCBI Taxonomy" id="152421"/>
    <lineage>
        <taxon>Eukaryota</taxon>
        <taxon>Viridiplantae</taxon>
        <taxon>Streptophyta</taxon>
        <taxon>Embryophyta</taxon>
        <taxon>Tracheophyta</taxon>
        <taxon>Spermatophyta</taxon>
        <taxon>Magnoliopsida</taxon>
        <taxon>eudicotyledons</taxon>
        <taxon>Gunneridae</taxon>
        <taxon>Pentapetalae</taxon>
        <taxon>rosids</taxon>
        <taxon>malvids</taxon>
        <taxon>Malvales</taxon>
        <taxon>Dipterocarpaceae</taxon>
        <taxon>Rubroshorea</taxon>
    </lineage>
</organism>
<accession>A0AAV5ICL9</accession>
<comment type="caution">
    <text evidence="1">The sequence shown here is derived from an EMBL/GenBank/DDBJ whole genome shotgun (WGS) entry which is preliminary data.</text>
</comment>
<gene>
    <name evidence="1" type="ORF">SLEP1_g9359</name>
</gene>
<name>A0AAV5ICL9_9ROSI</name>
<dbReference type="AlphaFoldDB" id="A0AAV5ICL9"/>
<protein>
    <submittedName>
        <fullName evidence="1">Uncharacterized protein</fullName>
    </submittedName>
</protein>
<dbReference type="Proteomes" id="UP001054252">
    <property type="component" value="Unassembled WGS sequence"/>
</dbReference>
<reference evidence="1 2" key="1">
    <citation type="journal article" date="2021" name="Commun. Biol.">
        <title>The genome of Shorea leprosula (Dipterocarpaceae) highlights the ecological relevance of drought in aseasonal tropical rainforests.</title>
        <authorList>
            <person name="Ng K.K.S."/>
            <person name="Kobayashi M.J."/>
            <person name="Fawcett J.A."/>
            <person name="Hatakeyama M."/>
            <person name="Paape T."/>
            <person name="Ng C.H."/>
            <person name="Ang C.C."/>
            <person name="Tnah L.H."/>
            <person name="Lee C.T."/>
            <person name="Nishiyama T."/>
            <person name="Sese J."/>
            <person name="O'Brien M.J."/>
            <person name="Copetti D."/>
            <person name="Mohd Noor M.I."/>
            <person name="Ong R.C."/>
            <person name="Putra M."/>
            <person name="Sireger I.Z."/>
            <person name="Indrioko S."/>
            <person name="Kosugi Y."/>
            <person name="Izuno A."/>
            <person name="Isagi Y."/>
            <person name="Lee S.L."/>
            <person name="Shimizu K.K."/>
        </authorList>
    </citation>
    <scope>NUCLEOTIDE SEQUENCE [LARGE SCALE GENOMIC DNA]</scope>
    <source>
        <strain evidence="1">214</strain>
    </source>
</reference>
<evidence type="ECO:0000313" key="1">
    <source>
        <dbReference type="EMBL" id="GKU96079.1"/>
    </source>
</evidence>
<sequence>MELAAEVLGKFGVCRESRVSVAATKLPNLKYPHPVLIGPFAYRRFLDVGRLKMSKSGCSSGMDTMSVGEGVFSVTSSSQCDVDYLGQSTKGDLNLKVEHLEVFGIDGQVTLDGPIEQVARVEAEEAENLLRDLGIPV</sequence>
<evidence type="ECO:0000313" key="2">
    <source>
        <dbReference type="Proteomes" id="UP001054252"/>
    </source>
</evidence>
<keyword evidence="2" id="KW-1185">Reference proteome</keyword>
<dbReference type="EMBL" id="BPVZ01000009">
    <property type="protein sequence ID" value="GKU96079.1"/>
    <property type="molecule type" value="Genomic_DNA"/>
</dbReference>